<organism evidence="1 2">
    <name type="scientific">Carnegiea gigantea</name>
    <dbReference type="NCBI Taxonomy" id="171969"/>
    <lineage>
        <taxon>Eukaryota</taxon>
        <taxon>Viridiplantae</taxon>
        <taxon>Streptophyta</taxon>
        <taxon>Embryophyta</taxon>
        <taxon>Tracheophyta</taxon>
        <taxon>Spermatophyta</taxon>
        <taxon>Magnoliopsida</taxon>
        <taxon>eudicotyledons</taxon>
        <taxon>Gunneridae</taxon>
        <taxon>Pentapetalae</taxon>
        <taxon>Caryophyllales</taxon>
        <taxon>Cactineae</taxon>
        <taxon>Cactaceae</taxon>
        <taxon>Cactoideae</taxon>
        <taxon>Echinocereeae</taxon>
        <taxon>Carnegiea</taxon>
    </lineage>
</organism>
<evidence type="ECO:0000313" key="1">
    <source>
        <dbReference type="EMBL" id="KAJ8424304.1"/>
    </source>
</evidence>
<reference evidence="1" key="1">
    <citation type="submission" date="2022-04" db="EMBL/GenBank/DDBJ databases">
        <title>Carnegiea gigantea Genome sequencing and assembly v2.</title>
        <authorList>
            <person name="Copetti D."/>
            <person name="Sanderson M.J."/>
            <person name="Burquez A."/>
            <person name="Wojciechowski M.F."/>
        </authorList>
    </citation>
    <scope>NUCLEOTIDE SEQUENCE</scope>
    <source>
        <strain evidence="1">SGP5-SGP5p</strain>
        <tissue evidence="1">Aerial part</tissue>
    </source>
</reference>
<evidence type="ECO:0000313" key="2">
    <source>
        <dbReference type="Proteomes" id="UP001153076"/>
    </source>
</evidence>
<dbReference type="Proteomes" id="UP001153076">
    <property type="component" value="Unassembled WGS sequence"/>
</dbReference>
<proteinExistence type="predicted"/>
<keyword evidence="2" id="KW-1185">Reference proteome</keyword>
<name>A0A9Q1GRL9_9CARY</name>
<sequence length="175" mass="20178">MGKYNEFFTADFNVVGLKISTYKDLFSRKSVAHLMIAFKHFSECSSLKPNPKKSQIVTAGVTEETKDKLAYLAVIGKPQRMSKSDFQTLIDRIIAREEAYFGGLGYVMPIKEGREHRSKRCYQIEHSFNSEACMECSFKSRWFMDKVGGSLLFKSTNHLRLQTIRKRQLVLNEDT</sequence>
<accession>A0A9Q1GRL9</accession>
<comment type="caution">
    <text evidence="1">The sequence shown here is derived from an EMBL/GenBank/DDBJ whole genome shotgun (WGS) entry which is preliminary data.</text>
</comment>
<protein>
    <submittedName>
        <fullName evidence="1">Uncharacterized protein</fullName>
    </submittedName>
</protein>
<gene>
    <name evidence="1" type="ORF">Cgig2_015613</name>
</gene>
<dbReference type="EMBL" id="JAKOGI010001715">
    <property type="protein sequence ID" value="KAJ8424304.1"/>
    <property type="molecule type" value="Genomic_DNA"/>
</dbReference>
<dbReference type="AlphaFoldDB" id="A0A9Q1GRL9"/>